<keyword evidence="2 8" id="KW-0963">Cytoplasm</keyword>
<evidence type="ECO:0000256" key="3">
    <source>
        <dbReference type="ARBA" id="ARBA00022705"/>
    </source>
</evidence>
<dbReference type="GO" id="GO:0006270">
    <property type="term" value="P:DNA replication initiation"/>
    <property type="evidence" value="ECO:0007669"/>
    <property type="project" value="UniProtKB-UniRule"/>
</dbReference>
<dbReference type="Gene3D" id="3.30.300.180">
    <property type="match status" value="1"/>
</dbReference>
<evidence type="ECO:0000256" key="11">
    <source>
        <dbReference type="RuleBase" id="RU004227"/>
    </source>
</evidence>
<evidence type="ECO:0000259" key="14">
    <source>
        <dbReference type="SMART" id="SM00760"/>
    </source>
</evidence>
<dbReference type="GO" id="GO:0005886">
    <property type="term" value="C:plasma membrane"/>
    <property type="evidence" value="ECO:0007669"/>
    <property type="project" value="TreeGrafter"/>
</dbReference>
<organism evidence="15 16">
    <name type="scientific">Cupriavidus necator (strain ATCC 43291 / DSM 13513 / CCUG 52238 / LMG 8453 / N-1)</name>
    <name type="common">Ralstonia eutropha</name>
    <dbReference type="NCBI Taxonomy" id="1042878"/>
    <lineage>
        <taxon>Bacteria</taxon>
        <taxon>Pseudomonadati</taxon>
        <taxon>Pseudomonadota</taxon>
        <taxon>Betaproteobacteria</taxon>
        <taxon>Burkholderiales</taxon>
        <taxon>Burkholderiaceae</taxon>
        <taxon>Cupriavidus</taxon>
    </lineage>
</organism>
<accession>G0ERU3</accession>
<evidence type="ECO:0000259" key="13">
    <source>
        <dbReference type="SMART" id="SM00382"/>
    </source>
</evidence>
<dbReference type="RefSeq" id="WP_013955101.1">
    <property type="nucleotide sequence ID" value="NC_015726.1"/>
</dbReference>
<reference evidence="15 16" key="1">
    <citation type="journal article" date="2011" name="J. Bacteriol.">
        <title>Complete genome sequence of the type strain Cupriavidus necator N-1.</title>
        <authorList>
            <person name="Poehlein A."/>
            <person name="Kusian B."/>
            <person name="Friedrich B."/>
            <person name="Daniel R."/>
            <person name="Bowien B."/>
        </authorList>
    </citation>
    <scope>NUCLEOTIDE SEQUENCE [LARGE SCALE GENOMIC DNA]</scope>
    <source>
        <strain evidence="16">ATCC 43291 / DSM 13513 / CCUG 52238 / LMG 8453 / N-1</strain>
    </source>
</reference>
<comment type="subunit">
    <text evidence="8">Oligomerizes as a right-handed, spiral filament on DNA at oriC.</text>
</comment>
<feature type="domain" description="AAA+ ATPase" evidence="13">
    <location>
        <begin position="277"/>
        <end position="411"/>
    </location>
</feature>
<gene>
    <name evidence="8 15" type="primary">dnaA</name>
    <name evidence="15" type="ordered locus">CNE_1c00010</name>
</gene>
<keyword evidence="3 8" id="KW-0235">DNA replication</keyword>
<feature type="region of interest" description="Domain III, AAA+ region" evidence="8">
    <location>
        <begin position="244"/>
        <end position="460"/>
    </location>
</feature>
<comment type="caution">
    <text evidence="8">Lacks conserved residue(s) required for the propagation of feature annotation.</text>
</comment>
<dbReference type="InterPro" id="IPR010921">
    <property type="entry name" value="Trp_repressor/repl_initiator"/>
</dbReference>
<evidence type="ECO:0000256" key="7">
    <source>
        <dbReference type="ARBA" id="ARBA00023125"/>
    </source>
</evidence>
<feature type="domain" description="Chromosomal replication initiator DnaA C-terminal" evidence="14">
    <location>
        <begin position="488"/>
        <end position="557"/>
    </location>
</feature>
<dbReference type="GeneID" id="34311122"/>
<evidence type="ECO:0000256" key="12">
    <source>
        <dbReference type="SAM" id="MobiDB-lite"/>
    </source>
</evidence>
<evidence type="ECO:0000256" key="5">
    <source>
        <dbReference type="ARBA" id="ARBA00022840"/>
    </source>
</evidence>
<evidence type="ECO:0000313" key="16">
    <source>
        <dbReference type="Proteomes" id="UP000006798"/>
    </source>
</evidence>
<dbReference type="Pfam" id="PF08299">
    <property type="entry name" value="Bac_DnaA_C"/>
    <property type="match status" value="1"/>
</dbReference>
<keyword evidence="7 8" id="KW-0238">DNA-binding</keyword>
<dbReference type="EMBL" id="CP002877">
    <property type="protein sequence ID" value="AEI75371.1"/>
    <property type="molecule type" value="Genomic_DNA"/>
</dbReference>
<dbReference type="Gene3D" id="3.40.50.300">
    <property type="entry name" value="P-loop containing nucleotide triphosphate hydrolases"/>
    <property type="match status" value="1"/>
</dbReference>
<dbReference type="InterPro" id="IPR027417">
    <property type="entry name" value="P-loop_NTPase"/>
</dbReference>
<evidence type="ECO:0000256" key="10">
    <source>
        <dbReference type="RuleBase" id="RU000577"/>
    </source>
</evidence>
<evidence type="ECO:0000256" key="6">
    <source>
        <dbReference type="ARBA" id="ARBA00023121"/>
    </source>
</evidence>
<dbReference type="Gene3D" id="1.10.8.60">
    <property type="match status" value="1"/>
</dbReference>
<dbReference type="GO" id="GO:0005524">
    <property type="term" value="F:ATP binding"/>
    <property type="evidence" value="ECO:0007669"/>
    <property type="project" value="UniProtKB-UniRule"/>
</dbReference>
<dbReference type="SUPFAM" id="SSF48295">
    <property type="entry name" value="TrpR-like"/>
    <property type="match status" value="1"/>
</dbReference>
<feature type="region of interest" description="Disordered" evidence="12">
    <location>
        <begin position="199"/>
        <end position="239"/>
    </location>
</feature>
<name>G0ERU3_CUPNN</name>
<feature type="region of interest" description="Domain I, interacts with DnaA modulators" evidence="8">
    <location>
        <begin position="1"/>
        <end position="139"/>
    </location>
</feature>
<keyword evidence="4 8" id="KW-0547">Nucleotide-binding</keyword>
<dbReference type="InterPro" id="IPR003593">
    <property type="entry name" value="AAA+_ATPase"/>
</dbReference>
<feature type="region of interest" description="Domain IV, binds dsDNA" evidence="8">
    <location>
        <begin position="461"/>
        <end position="580"/>
    </location>
</feature>
<protein>
    <recommendedName>
        <fullName evidence="8 9">Chromosomal replication initiator protein DnaA</fullName>
    </recommendedName>
</protein>
<dbReference type="CDD" id="cd00009">
    <property type="entry name" value="AAA"/>
    <property type="match status" value="1"/>
</dbReference>
<dbReference type="InterPro" id="IPR013159">
    <property type="entry name" value="DnaA_C"/>
</dbReference>
<dbReference type="PROSITE" id="PS01008">
    <property type="entry name" value="DNAA"/>
    <property type="match status" value="1"/>
</dbReference>
<dbReference type="AlphaFoldDB" id="G0ERU3"/>
<feature type="binding site" evidence="8">
    <location>
        <position position="290"/>
    </location>
    <ligand>
        <name>ATP</name>
        <dbReference type="ChEBI" id="CHEBI:30616"/>
    </ligand>
</feature>
<dbReference type="Pfam" id="PF00308">
    <property type="entry name" value="Bac_DnaA"/>
    <property type="match status" value="1"/>
</dbReference>
<keyword evidence="6 8" id="KW-0446">Lipid-binding</keyword>
<dbReference type="InterPro" id="IPR038454">
    <property type="entry name" value="DnaA_N_sf"/>
</dbReference>
<dbReference type="Pfam" id="PF11638">
    <property type="entry name" value="DnaA_N"/>
    <property type="match status" value="1"/>
</dbReference>
<proteinExistence type="inferred from homology"/>
<dbReference type="GO" id="GO:0003688">
    <property type="term" value="F:DNA replication origin binding"/>
    <property type="evidence" value="ECO:0007669"/>
    <property type="project" value="UniProtKB-UniRule"/>
</dbReference>
<comment type="function">
    <text evidence="8 10">Plays an essential role in the initiation and regulation of chromosomal replication. ATP-DnaA binds to the origin of replication (oriC) to initiate formation of the DNA replication initiation complex once per cell cycle. Binds the DnaA box (a 9 base pair repeat at the origin) and separates the double-stranded (ds)DNA. Forms a right-handed helical filament on oriC DNA; dsDNA binds to the exterior of the filament while single-stranded (ss)DNA is stabiized in the filament's interior. The ATP-DnaA-oriC complex binds and stabilizes one strand of the AT-rich DNA unwinding element (DUE), permitting loading of DNA polymerase. After initiation quickly degrades to an ADP-DnaA complex that is not apt for DNA replication. Binds acidic phospholipids.</text>
</comment>
<dbReference type="InterPro" id="IPR020591">
    <property type="entry name" value="Chromosome_initiator_DnaA-like"/>
</dbReference>
<dbReference type="Gene3D" id="1.10.1750.10">
    <property type="match status" value="1"/>
</dbReference>
<dbReference type="Proteomes" id="UP000006798">
    <property type="component" value="Chromosome 1"/>
</dbReference>
<feature type="compositionally biased region" description="Low complexity" evidence="12">
    <location>
        <begin position="154"/>
        <end position="168"/>
    </location>
</feature>
<dbReference type="GO" id="GO:0006275">
    <property type="term" value="P:regulation of DNA replication"/>
    <property type="evidence" value="ECO:0007669"/>
    <property type="project" value="UniProtKB-UniRule"/>
</dbReference>
<dbReference type="InterPro" id="IPR018312">
    <property type="entry name" value="Chromosome_initiator_DnaA_CS"/>
</dbReference>
<feature type="binding site" evidence="8">
    <location>
        <position position="291"/>
    </location>
    <ligand>
        <name>ATP</name>
        <dbReference type="ChEBI" id="CHEBI:30616"/>
    </ligand>
</feature>
<comment type="subcellular location">
    <subcellularLocation>
        <location evidence="8">Cytoplasm</location>
    </subcellularLocation>
</comment>
<evidence type="ECO:0000256" key="8">
    <source>
        <dbReference type="HAMAP-Rule" id="MF_00377"/>
    </source>
</evidence>
<comment type="domain">
    <text evidence="8">Domain I is involved in oligomerization and binding regulators, domain II is flexibile and of varying length in different bacteria, domain III forms the AAA+ region, while domain IV binds dsDNA.</text>
</comment>
<dbReference type="HOGENOM" id="CLU_026910_0_1_4"/>
<dbReference type="SMART" id="SM00382">
    <property type="entry name" value="AAA"/>
    <property type="match status" value="1"/>
</dbReference>
<dbReference type="GO" id="GO:0008289">
    <property type="term" value="F:lipid binding"/>
    <property type="evidence" value="ECO:0007669"/>
    <property type="project" value="UniProtKB-KW"/>
</dbReference>
<dbReference type="SUPFAM" id="SSF52540">
    <property type="entry name" value="P-loop containing nucleoside triphosphate hydrolases"/>
    <property type="match status" value="1"/>
</dbReference>
<feature type="binding site" evidence="8">
    <location>
        <position position="288"/>
    </location>
    <ligand>
        <name>ATP</name>
        <dbReference type="ChEBI" id="CHEBI:30616"/>
    </ligand>
</feature>
<dbReference type="InterPro" id="IPR013317">
    <property type="entry name" value="DnaA_dom"/>
</dbReference>
<dbReference type="FunFam" id="3.40.50.300:FF:000668">
    <property type="entry name" value="Chromosomal replication initiator protein DnaA"/>
    <property type="match status" value="1"/>
</dbReference>
<dbReference type="HAMAP" id="MF_00377">
    <property type="entry name" value="DnaA_bact"/>
    <property type="match status" value="1"/>
</dbReference>
<evidence type="ECO:0000256" key="2">
    <source>
        <dbReference type="ARBA" id="ARBA00022490"/>
    </source>
</evidence>
<dbReference type="GO" id="GO:0005737">
    <property type="term" value="C:cytoplasm"/>
    <property type="evidence" value="ECO:0007669"/>
    <property type="project" value="UniProtKB-SubCell"/>
</dbReference>
<dbReference type="PRINTS" id="PR00051">
    <property type="entry name" value="DNAA"/>
</dbReference>
<evidence type="ECO:0000256" key="1">
    <source>
        <dbReference type="ARBA" id="ARBA00006583"/>
    </source>
</evidence>
<sequence>MQDFWQAAAAQLERELTPQQFKTWIKPLAPVAFDEETHALRIAAPNRFKLDWVKSQFSGRITALACEYWEAQVSVQFVLDPAASGRAAAYMQPAQPGMDGHAAPGTGMAGYPGAQPMGGQVPFAMPGQPGYGEYPTPAAYGMGQPQYGNPVGMPSAAPVPAGARAQAPGMGGQHPGQHHPQHGADMGEIDVVHMDPAEASARSYRVQPQQPQQPHPSHQPHQQMGGATPMPGHQPSDTVHERSRLNPILTFDNFVTGKANQLARAAAIQVANNPGKSYNPLYLYGGVGLGKTHLIHAIGNYMLLENPRARIRYIHAEQYVSDVVKAYQRKAFDEFKRYYHSLDLLLIDDIQFFSGKNRTQEEFFYAFEALIANRAQVIITSDTYPKEISGIDDRLISRFDSGLTVAIEPPELEMRVAILMKKAAAESVNVPEEVAFFVAKHLRSNVRELEGALRKILAFSNFHGKDITIEVTREALKDLLTVQNRQISVENIQKTCADFYNIKVADMYSKKRPANIARPRQIAMYLAKELTQKSLPEIGELFGGRDHTTVLHAVRKIADERSKDAQLNHELHVLEQTLKG</sequence>
<dbReference type="SMART" id="SM00760">
    <property type="entry name" value="Bac_DnaA_C"/>
    <property type="match status" value="1"/>
</dbReference>
<feature type="binding site" evidence="8">
    <location>
        <position position="292"/>
    </location>
    <ligand>
        <name>ATP</name>
        <dbReference type="ChEBI" id="CHEBI:30616"/>
    </ligand>
</feature>
<keyword evidence="5 8" id="KW-0067">ATP-binding</keyword>
<dbReference type="PANTHER" id="PTHR30050">
    <property type="entry name" value="CHROMOSOMAL REPLICATION INITIATOR PROTEIN DNAA"/>
    <property type="match status" value="1"/>
</dbReference>
<dbReference type="NCBIfam" id="TIGR00362">
    <property type="entry name" value="DnaA"/>
    <property type="match status" value="1"/>
</dbReference>
<dbReference type="InterPro" id="IPR001957">
    <property type="entry name" value="Chromosome_initiator_DnaA"/>
</dbReference>
<feature type="compositionally biased region" description="Low complexity" evidence="12">
    <location>
        <begin position="207"/>
        <end position="223"/>
    </location>
</feature>
<dbReference type="InterPro" id="IPR024633">
    <property type="entry name" value="DnaA_N_dom"/>
</dbReference>
<comment type="similarity">
    <text evidence="1 8 11">Belongs to the DnaA family.</text>
</comment>
<dbReference type="CDD" id="cd06571">
    <property type="entry name" value="Bac_DnaA_C"/>
    <property type="match status" value="1"/>
</dbReference>
<dbReference type="PANTHER" id="PTHR30050:SF2">
    <property type="entry name" value="CHROMOSOMAL REPLICATION INITIATOR PROTEIN DNAA"/>
    <property type="match status" value="1"/>
</dbReference>
<evidence type="ECO:0000256" key="4">
    <source>
        <dbReference type="ARBA" id="ARBA00022741"/>
    </source>
</evidence>
<dbReference type="KEGG" id="cnc:CNE_1c00010"/>
<feature type="region of interest" description="Disordered" evidence="12">
    <location>
        <begin position="151"/>
        <end position="184"/>
    </location>
</feature>
<evidence type="ECO:0000256" key="9">
    <source>
        <dbReference type="NCBIfam" id="TIGR00362"/>
    </source>
</evidence>
<evidence type="ECO:0000313" key="15">
    <source>
        <dbReference type="EMBL" id="AEI75371.1"/>
    </source>
</evidence>
<dbReference type="FunFam" id="1.10.8.60:FF:000003">
    <property type="entry name" value="Chromosomal replication initiator protein DnaA"/>
    <property type="match status" value="1"/>
</dbReference>